<keyword evidence="6" id="KW-1185">Reference proteome</keyword>
<comment type="subcellular location">
    <subcellularLocation>
        <location evidence="4">Membrane</location>
        <topology evidence="4">Single-pass type II membrane protein</topology>
    </subcellularLocation>
</comment>
<dbReference type="SUPFAM" id="SSF56235">
    <property type="entry name" value="N-terminal nucleophile aminohydrolases (Ntn hydrolases)"/>
    <property type="match status" value="1"/>
</dbReference>
<dbReference type="GO" id="GO:0103068">
    <property type="term" value="F:leukotriene C4 gamma-glutamyl transferase activity"/>
    <property type="evidence" value="ECO:0007669"/>
    <property type="project" value="UniProtKB-EC"/>
</dbReference>
<gene>
    <name evidence="5" type="ORF">D9C73_012039</name>
</gene>
<reference evidence="5 6" key="1">
    <citation type="submission" date="2019-01" db="EMBL/GenBank/DDBJ databases">
        <title>Genome Assembly of Collichthys lucidus.</title>
        <authorList>
            <person name="Cai M."/>
            <person name="Xiao S."/>
        </authorList>
    </citation>
    <scope>NUCLEOTIDE SEQUENCE [LARGE SCALE GENOMIC DNA]</scope>
    <source>
        <strain evidence="5">JT15FE1705JMU</strain>
        <tissue evidence="5">Muscle</tissue>
    </source>
</reference>
<feature type="binding site" evidence="3">
    <location>
        <begin position="441"/>
        <end position="442"/>
    </location>
    <ligand>
        <name>L-glutamate</name>
        <dbReference type="ChEBI" id="CHEBI:29985"/>
    </ligand>
</feature>
<dbReference type="UniPathway" id="UPA00204"/>
<feature type="binding site" evidence="3">
    <location>
        <position position="462"/>
    </location>
    <ligand>
        <name>L-glutamate</name>
        <dbReference type="ChEBI" id="CHEBI:29985"/>
    </ligand>
</feature>
<keyword evidence="4" id="KW-0472">Membrane</keyword>
<dbReference type="PRINTS" id="PR01210">
    <property type="entry name" value="GGTRANSPTASE"/>
</dbReference>
<organism evidence="5 6">
    <name type="scientific">Collichthys lucidus</name>
    <name type="common">Big head croaker</name>
    <name type="synonym">Sciaena lucida</name>
    <dbReference type="NCBI Taxonomy" id="240159"/>
    <lineage>
        <taxon>Eukaryota</taxon>
        <taxon>Metazoa</taxon>
        <taxon>Chordata</taxon>
        <taxon>Craniata</taxon>
        <taxon>Vertebrata</taxon>
        <taxon>Euteleostomi</taxon>
        <taxon>Actinopterygii</taxon>
        <taxon>Neopterygii</taxon>
        <taxon>Teleostei</taxon>
        <taxon>Neoteleostei</taxon>
        <taxon>Acanthomorphata</taxon>
        <taxon>Eupercaria</taxon>
        <taxon>Sciaenidae</taxon>
        <taxon>Collichthys</taxon>
    </lineage>
</organism>
<dbReference type="EMBL" id="CM014088">
    <property type="protein sequence ID" value="TKS79132.1"/>
    <property type="molecule type" value="Genomic_DNA"/>
</dbReference>
<comment type="catalytic activity">
    <reaction evidence="4">
        <text>glutathione + H2O = L-cysteinylglycine + L-glutamate</text>
        <dbReference type="Rhea" id="RHEA:28807"/>
        <dbReference type="ChEBI" id="CHEBI:15377"/>
        <dbReference type="ChEBI" id="CHEBI:29985"/>
        <dbReference type="ChEBI" id="CHEBI:57925"/>
        <dbReference type="ChEBI" id="CHEBI:61694"/>
        <dbReference type="EC" id="3.4.19.13"/>
    </reaction>
</comment>
<dbReference type="PANTHER" id="PTHR11686:SF19">
    <property type="entry name" value="GLUTATHIONE HYDROLASE 5 PROENZYME"/>
    <property type="match status" value="1"/>
</dbReference>
<feature type="binding site" evidence="3">
    <location>
        <position position="112"/>
    </location>
    <ligand>
        <name>L-glutamate</name>
        <dbReference type="ChEBI" id="CHEBI:29985"/>
    </ligand>
</feature>
<dbReference type="EC" id="3.4.19.13" evidence="4"/>
<dbReference type="GO" id="GO:0006751">
    <property type="term" value="P:glutathione catabolic process"/>
    <property type="evidence" value="ECO:0007669"/>
    <property type="project" value="UniProtKB-UniRule"/>
</dbReference>
<evidence type="ECO:0000256" key="3">
    <source>
        <dbReference type="PIRSR" id="PIRSR600101-2"/>
    </source>
</evidence>
<sequence length="556" mass="60213">MARSKARVYTCCALMLLCVIAVIVIICVLVGRKSSQVLCPNDTFSSAAVAADTKICSEIGRDMLRRGGSAVDGAIAALLCTSVMNPQSMGIGGGSIFTVMDSSGKVKIINSRETVPKNVKSNLLQSCPRTFQLISGPQWIGVPGEIRGYEEAHKLYGKLPWSDLFEPTIRLARDGFPIPKILGRYIVHLDTNRTQSLKKLYSDEDGNLLKTGDFVKLEKLANTLKTIATRGADAFYTGRIAEDLISDIQEAGGTLTAQDLAGYRVTVTDAWKVPLGEYQMFIPPPPAGGILLSLILNIMKGYDLKPAALSAEQKTLTYHRYVEAFKFTNGLKKQIRDPKFSSEDVKKFTEESFANYIRSLIGNEQTHESQYYNMTSYVDGMGTTHVSVLDQYGSAVSVTSTINHIFGSKVFSPNTGVILNNELSDFCGRADNIFPGEQPPSSMAPTVLKSESRTLVIGASGGGRITTGIASALMNHLWFGKSLEEAIAAPVVFVTSDNAAQFESEFDQDVIQALKDLGHKQEAQSAFYSVVNAVEEVDGCICAVSDARKHGAAAGY</sequence>
<comment type="catalytic activity">
    <reaction evidence="4">
        <text>an S-substituted glutathione + H2O = an S-substituted L-cysteinylglycine + L-glutamate</text>
        <dbReference type="Rhea" id="RHEA:59468"/>
        <dbReference type="ChEBI" id="CHEBI:15377"/>
        <dbReference type="ChEBI" id="CHEBI:29985"/>
        <dbReference type="ChEBI" id="CHEBI:90779"/>
        <dbReference type="ChEBI" id="CHEBI:143103"/>
        <dbReference type="EC" id="3.4.19.13"/>
    </reaction>
</comment>
<dbReference type="FunFam" id="1.10.246.130:FF:000001">
    <property type="entry name" value="Gamma-glutamyltransferase 5 isoform 1"/>
    <property type="match status" value="1"/>
</dbReference>
<keyword evidence="4" id="KW-0378">Hydrolase</keyword>
<dbReference type="GO" id="GO:0006954">
    <property type="term" value="P:inflammatory response"/>
    <property type="evidence" value="ECO:0007669"/>
    <property type="project" value="TreeGrafter"/>
</dbReference>
<dbReference type="InterPro" id="IPR043138">
    <property type="entry name" value="GGT_lsub"/>
</dbReference>
<dbReference type="STRING" id="240159.A0A4V6AQ57"/>
<dbReference type="GO" id="GO:1901750">
    <property type="term" value="P:leukotriene D4 biosynthetic process"/>
    <property type="evidence" value="ECO:0007669"/>
    <property type="project" value="TreeGrafter"/>
</dbReference>
<dbReference type="FunFam" id="3.60.20.40:FF:000011">
    <property type="entry name" value="Gamma-glutamyltransferase 5a"/>
    <property type="match status" value="1"/>
</dbReference>
<feature type="binding site" evidence="3">
    <location>
        <begin position="401"/>
        <end position="403"/>
    </location>
    <ligand>
        <name>L-glutamate</name>
        <dbReference type="ChEBI" id="CHEBI:29985"/>
    </ligand>
</feature>
<dbReference type="EC" id="2.3.2.2" evidence="4"/>
<dbReference type="Pfam" id="PF01019">
    <property type="entry name" value="G_glu_transpept"/>
    <property type="match status" value="1"/>
</dbReference>
<proteinExistence type="inferred from homology"/>
<evidence type="ECO:0000256" key="4">
    <source>
        <dbReference type="RuleBase" id="RU368068"/>
    </source>
</evidence>
<comment type="function">
    <text evidence="4">Cleaves the gamma-glutamyl peptide bond of glutathione and glutathione conjugates.</text>
</comment>
<dbReference type="AlphaFoldDB" id="A0A4V6AQ57"/>
<dbReference type="Gene3D" id="1.10.246.130">
    <property type="match status" value="1"/>
</dbReference>
<dbReference type="InterPro" id="IPR055262">
    <property type="entry name" value="GGT_CS"/>
</dbReference>
<keyword evidence="4 5" id="KW-0808">Transferase</keyword>
<feature type="active site" description="Nucleophile" evidence="2">
    <location>
        <position position="383"/>
    </location>
</feature>
<dbReference type="InterPro" id="IPR043137">
    <property type="entry name" value="GGT_ssub_C"/>
</dbReference>
<dbReference type="Gene3D" id="3.60.20.40">
    <property type="match status" value="1"/>
</dbReference>
<dbReference type="NCBIfam" id="TIGR00066">
    <property type="entry name" value="g_glut_trans"/>
    <property type="match status" value="1"/>
</dbReference>
<dbReference type="PANTHER" id="PTHR11686">
    <property type="entry name" value="GAMMA GLUTAMYL TRANSPEPTIDASE"/>
    <property type="match status" value="1"/>
</dbReference>
<dbReference type="GO" id="GO:0036374">
    <property type="term" value="F:glutathione hydrolase activity"/>
    <property type="evidence" value="ECO:0007669"/>
    <property type="project" value="UniProtKB-UniRule"/>
</dbReference>
<evidence type="ECO:0000313" key="6">
    <source>
        <dbReference type="Proteomes" id="UP000298787"/>
    </source>
</evidence>
<comment type="pathway">
    <text evidence="4">Sulfur metabolism; glutathione metabolism.</text>
</comment>
<feature type="binding site" evidence="3">
    <location>
        <position position="425"/>
    </location>
    <ligand>
        <name>L-glutamate</name>
        <dbReference type="ChEBI" id="CHEBI:29985"/>
    </ligand>
</feature>
<dbReference type="InterPro" id="IPR000101">
    <property type="entry name" value="GGT_peptidase"/>
</dbReference>
<dbReference type="InterPro" id="IPR029055">
    <property type="entry name" value="Ntn_hydrolases_N"/>
</dbReference>
<evidence type="ECO:0000256" key="2">
    <source>
        <dbReference type="PIRSR" id="PIRSR600101-1"/>
    </source>
</evidence>
<comment type="similarity">
    <text evidence="1">Belongs to the gamma-glutamyltransferase family.</text>
</comment>
<accession>A0A4V6AQ57</accession>
<dbReference type="PROSITE" id="PS00462">
    <property type="entry name" value="G_GLU_TRANSPEPTIDASE"/>
    <property type="match status" value="1"/>
</dbReference>
<evidence type="ECO:0000256" key="1">
    <source>
        <dbReference type="ARBA" id="ARBA00009381"/>
    </source>
</evidence>
<name>A0A4V6AQ57_COLLU</name>
<dbReference type="GO" id="GO:0005886">
    <property type="term" value="C:plasma membrane"/>
    <property type="evidence" value="ECO:0007669"/>
    <property type="project" value="TreeGrafter"/>
</dbReference>
<keyword evidence="4" id="KW-0812">Transmembrane</keyword>
<feature type="transmembrane region" description="Helical" evidence="4">
    <location>
        <begin position="12"/>
        <end position="31"/>
    </location>
</feature>
<keyword evidence="4" id="KW-0012">Acyltransferase</keyword>
<keyword evidence="4" id="KW-1133">Transmembrane helix</keyword>
<comment type="catalytic activity">
    <reaction evidence="4">
        <text>an N-terminal (5-L-glutamyl)-[peptide] + an alpha-amino acid = 5-L-glutamyl amino acid + an N-terminal L-alpha-aminoacyl-[peptide]</text>
        <dbReference type="Rhea" id="RHEA:23904"/>
        <dbReference type="Rhea" id="RHEA-COMP:9780"/>
        <dbReference type="Rhea" id="RHEA-COMP:9795"/>
        <dbReference type="ChEBI" id="CHEBI:77644"/>
        <dbReference type="ChEBI" id="CHEBI:78597"/>
        <dbReference type="ChEBI" id="CHEBI:78599"/>
        <dbReference type="ChEBI" id="CHEBI:78608"/>
        <dbReference type="EC" id="2.3.2.2"/>
    </reaction>
</comment>
<dbReference type="GO" id="GO:0002951">
    <property type="term" value="F:leukotriene-C(4) hydrolase"/>
    <property type="evidence" value="ECO:0007669"/>
    <property type="project" value="TreeGrafter"/>
</dbReference>
<evidence type="ECO:0000313" key="5">
    <source>
        <dbReference type="EMBL" id="TKS79132.1"/>
    </source>
</evidence>
<dbReference type="Proteomes" id="UP000298787">
    <property type="component" value="Chromosome 11"/>
</dbReference>
<protein>
    <recommendedName>
        <fullName evidence="4">Glutathione hydrolase</fullName>
        <ecNumber evidence="4">2.3.2.2</ecNumber>
        <ecNumber evidence="4">3.4.19.13</ecNumber>
    </recommendedName>
    <alternativeName>
        <fullName evidence="4">Gamma-glutamyltransferase</fullName>
    </alternativeName>
    <alternativeName>
        <fullName evidence="4">Gamma-glutamyltranspeptidase</fullName>
    </alternativeName>
</protein>